<dbReference type="EMBL" id="LS992241">
    <property type="protein sequence ID" value="SYX87516.1"/>
    <property type="molecule type" value="Genomic_DNA"/>
</dbReference>
<comment type="similarity">
    <text evidence="1">Belongs to the Gfo/Idh/MocA family.</text>
</comment>
<dbReference type="SUPFAM" id="SSF51735">
    <property type="entry name" value="NAD(P)-binding Rossmann-fold domains"/>
    <property type="match status" value="1"/>
</dbReference>
<protein>
    <submittedName>
        <fullName evidence="4">Oxidoreductase domain-containing protein</fullName>
    </submittedName>
</protein>
<dbReference type="PANTHER" id="PTHR43377:SF2">
    <property type="entry name" value="BINDING ROSSMANN FOLD OXIDOREDUCTASE, PUTATIVE (AFU_ORTHOLOGUE AFUA_4G00560)-RELATED"/>
    <property type="match status" value="1"/>
</dbReference>
<evidence type="ECO:0000259" key="2">
    <source>
        <dbReference type="Pfam" id="PF01408"/>
    </source>
</evidence>
<evidence type="ECO:0000313" key="5">
    <source>
        <dbReference type="Proteomes" id="UP000304148"/>
    </source>
</evidence>
<feature type="domain" description="Gfo/Idh/MocA-like oxidoreductase N-terminal" evidence="2">
    <location>
        <begin position="5"/>
        <end position="126"/>
    </location>
</feature>
<dbReference type="InterPro" id="IPR036291">
    <property type="entry name" value="NAD(P)-bd_dom_sf"/>
</dbReference>
<dbReference type="Proteomes" id="UP000304148">
    <property type="component" value="Chromosome"/>
</dbReference>
<organism evidence="4 5">
    <name type="scientific">Paenibacillus alvei</name>
    <name type="common">Bacillus alvei</name>
    <dbReference type="NCBI Taxonomy" id="44250"/>
    <lineage>
        <taxon>Bacteria</taxon>
        <taxon>Bacillati</taxon>
        <taxon>Bacillota</taxon>
        <taxon>Bacilli</taxon>
        <taxon>Bacillales</taxon>
        <taxon>Paenibacillaceae</taxon>
        <taxon>Paenibacillus</taxon>
    </lineage>
</organism>
<dbReference type="InterPro" id="IPR000683">
    <property type="entry name" value="Gfo/Idh/MocA-like_OxRdtase_N"/>
</dbReference>
<dbReference type="Gene3D" id="3.40.50.720">
    <property type="entry name" value="NAD(P)-binding Rossmann-like Domain"/>
    <property type="match status" value="1"/>
</dbReference>
<dbReference type="Gene3D" id="3.30.360.10">
    <property type="entry name" value="Dihydrodipicolinate Reductase, domain 2"/>
    <property type="match status" value="1"/>
</dbReference>
<dbReference type="Pfam" id="PF02894">
    <property type="entry name" value="GFO_IDH_MocA_C"/>
    <property type="match status" value="1"/>
</dbReference>
<evidence type="ECO:0000256" key="1">
    <source>
        <dbReference type="ARBA" id="ARBA00010928"/>
    </source>
</evidence>
<gene>
    <name evidence="4" type="ORF">PBLR_15946</name>
</gene>
<accession>A0A383RMJ5</accession>
<dbReference type="InterPro" id="IPR004104">
    <property type="entry name" value="Gfo/Idh/MocA-like_OxRdtase_C"/>
</dbReference>
<evidence type="ECO:0000259" key="3">
    <source>
        <dbReference type="Pfam" id="PF02894"/>
    </source>
</evidence>
<feature type="domain" description="Gfo/Idh/MocA-like oxidoreductase C-terminal" evidence="3">
    <location>
        <begin position="140"/>
        <end position="330"/>
    </location>
</feature>
<sequence>MKPITAVVIGAGDRGARAYAPYALENPHEFRIVGVAEPNTERRRKFAEQFALTAQQQFDSWESLLGNERQAEVAIICTLDRMHLQPTLRALELGYHVLLEKPMSPVPAECVDMELAAKRHNRLLTICHVLRYTAFWSSLKREIDRGAIGDIVSIQLNENVGNMHMSHSFVRGNWRNSDESSPMILQKSCHDMDILAYLMEEPCTRISSFGSLMHFHEGNRPEGAPLRCIEGCPAEHVCQYHAPRYYLGEGIGWARKFTDNHTKEGIIKALWEGPYGKCVYQTDNNVVDHQVVNMEFASGATATFSMCGFTHDNTRIVQVMGTRGDIRGNMEDDAFTIHDFVTKEKRVVHIHASAAGHGGGDADIVRSFIKEVRDFEAGIVTESKSSASVSVRSHLMAFAAEASRLDGGRSIDLQAYYDELAGTAVQLNRFEQQC</sequence>
<dbReference type="RefSeq" id="WP_138189099.1">
    <property type="nucleotide sequence ID" value="NZ_LS992241.1"/>
</dbReference>
<proteinExistence type="inferred from homology"/>
<dbReference type="PANTHER" id="PTHR43377">
    <property type="entry name" value="BILIVERDIN REDUCTASE A"/>
    <property type="match status" value="1"/>
</dbReference>
<dbReference type="SUPFAM" id="SSF55347">
    <property type="entry name" value="Glyceraldehyde-3-phosphate dehydrogenase-like, C-terminal domain"/>
    <property type="match status" value="1"/>
</dbReference>
<dbReference type="GO" id="GO:0000166">
    <property type="term" value="F:nucleotide binding"/>
    <property type="evidence" value="ECO:0007669"/>
    <property type="project" value="InterPro"/>
</dbReference>
<dbReference type="Pfam" id="PF01408">
    <property type="entry name" value="GFO_IDH_MocA"/>
    <property type="match status" value="1"/>
</dbReference>
<reference evidence="5" key="1">
    <citation type="submission" date="2018-08" db="EMBL/GenBank/DDBJ databases">
        <authorList>
            <person name="Chevrot R."/>
        </authorList>
    </citation>
    <scope>NUCLEOTIDE SEQUENCE [LARGE SCALE GENOMIC DNA]</scope>
</reference>
<dbReference type="AlphaFoldDB" id="A0A383RMJ5"/>
<dbReference type="InterPro" id="IPR051450">
    <property type="entry name" value="Gfo/Idh/MocA_Oxidoreductases"/>
</dbReference>
<name>A0A383RMJ5_PAEAL</name>
<evidence type="ECO:0000313" key="4">
    <source>
        <dbReference type="EMBL" id="SYX87516.1"/>
    </source>
</evidence>